<dbReference type="InterPro" id="IPR008920">
    <property type="entry name" value="TF_FadR/GntR_C"/>
</dbReference>
<keyword evidence="3" id="KW-0804">Transcription</keyword>
<dbReference type="Gene3D" id="1.20.120.530">
    <property type="entry name" value="GntR ligand-binding domain-like"/>
    <property type="match status" value="1"/>
</dbReference>
<reference evidence="5 6" key="1">
    <citation type="submission" date="2019-03" db="EMBL/GenBank/DDBJ databases">
        <title>Genomic Encyclopedia of Type Strains, Phase IV (KMG-IV): sequencing the most valuable type-strain genomes for metagenomic binning, comparative biology and taxonomic classification.</title>
        <authorList>
            <person name="Goeker M."/>
        </authorList>
    </citation>
    <scope>NUCLEOTIDE SEQUENCE [LARGE SCALE GENOMIC DNA]</scope>
    <source>
        <strain evidence="5 6">DSM 46770</strain>
    </source>
</reference>
<dbReference type="Pfam" id="PF07729">
    <property type="entry name" value="FCD"/>
    <property type="match status" value="1"/>
</dbReference>
<keyword evidence="6" id="KW-1185">Reference proteome</keyword>
<dbReference type="AlphaFoldDB" id="A0A4R6UI66"/>
<name>A0A4R6UI66_9ACTN</name>
<dbReference type="RefSeq" id="WP_133743395.1">
    <property type="nucleotide sequence ID" value="NZ_SNYN01000029.1"/>
</dbReference>
<dbReference type="SUPFAM" id="SSF48008">
    <property type="entry name" value="GntR ligand-binding domain-like"/>
    <property type="match status" value="1"/>
</dbReference>
<dbReference type="Proteomes" id="UP000295281">
    <property type="component" value="Unassembled WGS sequence"/>
</dbReference>
<dbReference type="Pfam" id="PF00392">
    <property type="entry name" value="GntR"/>
    <property type="match status" value="1"/>
</dbReference>
<dbReference type="PRINTS" id="PR00035">
    <property type="entry name" value="HTHGNTR"/>
</dbReference>
<dbReference type="InterPro" id="IPR000524">
    <property type="entry name" value="Tscrpt_reg_HTH_GntR"/>
</dbReference>
<evidence type="ECO:0000313" key="5">
    <source>
        <dbReference type="EMBL" id="TDQ45746.1"/>
    </source>
</evidence>
<dbReference type="SUPFAM" id="SSF46785">
    <property type="entry name" value="Winged helix' DNA-binding domain"/>
    <property type="match status" value="1"/>
</dbReference>
<dbReference type="PANTHER" id="PTHR43537:SF44">
    <property type="entry name" value="GNTR FAMILY REGULATORY PROTEIN"/>
    <property type="match status" value="1"/>
</dbReference>
<evidence type="ECO:0000256" key="2">
    <source>
        <dbReference type="ARBA" id="ARBA00023125"/>
    </source>
</evidence>
<keyword evidence="1" id="KW-0805">Transcription regulation</keyword>
<dbReference type="Gene3D" id="1.10.10.10">
    <property type="entry name" value="Winged helix-like DNA-binding domain superfamily/Winged helix DNA-binding domain"/>
    <property type="match status" value="1"/>
</dbReference>
<keyword evidence="2 5" id="KW-0238">DNA-binding</keyword>
<evidence type="ECO:0000259" key="4">
    <source>
        <dbReference type="PROSITE" id="PS50949"/>
    </source>
</evidence>
<evidence type="ECO:0000313" key="6">
    <source>
        <dbReference type="Proteomes" id="UP000295281"/>
    </source>
</evidence>
<gene>
    <name evidence="5" type="ORF">EV190_12929</name>
</gene>
<dbReference type="PANTHER" id="PTHR43537">
    <property type="entry name" value="TRANSCRIPTIONAL REGULATOR, GNTR FAMILY"/>
    <property type="match status" value="1"/>
</dbReference>
<dbReference type="EMBL" id="SNYN01000029">
    <property type="protein sequence ID" value="TDQ45746.1"/>
    <property type="molecule type" value="Genomic_DNA"/>
</dbReference>
<comment type="caution">
    <text evidence="5">The sequence shown here is derived from an EMBL/GenBank/DDBJ whole genome shotgun (WGS) entry which is preliminary data.</text>
</comment>
<dbReference type="InterPro" id="IPR036388">
    <property type="entry name" value="WH-like_DNA-bd_sf"/>
</dbReference>
<organism evidence="5 6">
    <name type="scientific">Actinorugispora endophytica</name>
    <dbReference type="NCBI Taxonomy" id="1605990"/>
    <lineage>
        <taxon>Bacteria</taxon>
        <taxon>Bacillati</taxon>
        <taxon>Actinomycetota</taxon>
        <taxon>Actinomycetes</taxon>
        <taxon>Streptosporangiales</taxon>
        <taxon>Nocardiopsidaceae</taxon>
        <taxon>Actinorugispora</taxon>
    </lineage>
</organism>
<evidence type="ECO:0000256" key="3">
    <source>
        <dbReference type="ARBA" id="ARBA00023163"/>
    </source>
</evidence>
<dbReference type="CDD" id="cd07377">
    <property type="entry name" value="WHTH_GntR"/>
    <property type="match status" value="1"/>
</dbReference>
<dbReference type="SMART" id="SM00895">
    <property type="entry name" value="FCD"/>
    <property type="match status" value="1"/>
</dbReference>
<dbReference type="OrthoDB" id="4535513at2"/>
<feature type="domain" description="HTH gntR-type" evidence="4">
    <location>
        <begin position="4"/>
        <end position="72"/>
    </location>
</feature>
<dbReference type="GO" id="GO:0003700">
    <property type="term" value="F:DNA-binding transcription factor activity"/>
    <property type="evidence" value="ECO:0007669"/>
    <property type="project" value="InterPro"/>
</dbReference>
<evidence type="ECO:0000256" key="1">
    <source>
        <dbReference type="ARBA" id="ARBA00023015"/>
    </source>
</evidence>
<dbReference type="PROSITE" id="PS50949">
    <property type="entry name" value="HTH_GNTR"/>
    <property type="match status" value="1"/>
</dbReference>
<protein>
    <submittedName>
        <fullName evidence="5">DNA-binding FadR family transcriptional regulator</fullName>
    </submittedName>
</protein>
<accession>A0A4R6UI66</accession>
<sequence length="239" mass="25331">MSSESLVDSLAEHLLDQVVRGEIAVDEALPSEAELAVQAGVSRLTVREAVKVLRTKNIVRVKRGRGTYVNAADRWTDLEPVLRAVGRGAGAGTTALAVVEVRRMIEAGAAELCAARRTEADLALLAAHVAEMDEAAAAGDAAAFARADDAFHEAVLRSCGNAFVPAVCGPLDRLLPHVRTRAAAFAPVRENAQKHHRHILAEVTAGSPAAARGAMEAHMDQTATDLLHYVVDRMGEAPR</sequence>
<dbReference type="GO" id="GO:0003677">
    <property type="term" value="F:DNA binding"/>
    <property type="evidence" value="ECO:0007669"/>
    <property type="project" value="UniProtKB-KW"/>
</dbReference>
<dbReference type="SMART" id="SM00345">
    <property type="entry name" value="HTH_GNTR"/>
    <property type="match status" value="1"/>
</dbReference>
<dbReference type="InterPro" id="IPR011711">
    <property type="entry name" value="GntR_C"/>
</dbReference>
<proteinExistence type="predicted"/>
<dbReference type="InterPro" id="IPR036390">
    <property type="entry name" value="WH_DNA-bd_sf"/>
</dbReference>